<gene>
    <name evidence="4" type="ORF">GCM10023226_05020</name>
</gene>
<dbReference type="InterPro" id="IPR036513">
    <property type="entry name" value="STAS_dom_sf"/>
</dbReference>
<reference evidence="5" key="1">
    <citation type="journal article" date="2019" name="Int. J. Syst. Evol. Microbiol.">
        <title>The Global Catalogue of Microorganisms (GCM) 10K type strain sequencing project: providing services to taxonomists for standard genome sequencing and annotation.</title>
        <authorList>
            <consortium name="The Broad Institute Genomics Platform"/>
            <consortium name="The Broad Institute Genome Sequencing Center for Infectious Disease"/>
            <person name="Wu L."/>
            <person name="Ma J."/>
        </authorList>
    </citation>
    <scope>NUCLEOTIDE SEQUENCE [LARGE SCALE GENOMIC DNA]</scope>
    <source>
        <strain evidence="5">JCM 18127</strain>
    </source>
</reference>
<evidence type="ECO:0000313" key="5">
    <source>
        <dbReference type="Proteomes" id="UP001500621"/>
    </source>
</evidence>
<keyword evidence="5" id="KW-1185">Reference proteome</keyword>
<dbReference type="CDD" id="cd07043">
    <property type="entry name" value="STAS_anti-anti-sigma_factors"/>
    <property type="match status" value="1"/>
</dbReference>
<feature type="domain" description="PPM-type phosphatase" evidence="3">
    <location>
        <begin position="225"/>
        <end position="440"/>
    </location>
</feature>
<dbReference type="Gene3D" id="3.60.40.10">
    <property type="entry name" value="PPM-type phosphatase domain"/>
    <property type="match status" value="1"/>
</dbReference>
<protein>
    <submittedName>
        <fullName evidence="4">Sigma-F factor regulator</fullName>
    </submittedName>
</protein>
<dbReference type="Gene3D" id="3.30.450.20">
    <property type="entry name" value="PAS domain"/>
    <property type="match status" value="1"/>
</dbReference>
<dbReference type="Pfam" id="PF07228">
    <property type="entry name" value="SpoIIE"/>
    <property type="match status" value="1"/>
</dbReference>
<dbReference type="PROSITE" id="PS51746">
    <property type="entry name" value="PPM_2"/>
    <property type="match status" value="1"/>
</dbReference>
<dbReference type="Pfam" id="PF13581">
    <property type="entry name" value="HATPase_c_2"/>
    <property type="match status" value="1"/>
</dbReference>
<dbReference type="Gene3D" id="3.30.565.10">
    <property type="entry name" value="Histidine kinase-like ATPase, C-terminal domain"/>
    <property type="match status" value="1"/>
</dbReference>
<dbReference type="InterPro" id="IPR002645">
    <property type="entry name" value="STAS_dom"/>
</dbReference>
<dbReference type="Proteomes" id="UP001500621">
    <property type="component" value="Unassembled WGS sequence"/>
</dbReference>
<comment type="caution">
    <text evidence="4">The sequence shown here is derived from an EMBL/GenBank/DDBJ whole genome shotgun (WGS) entry which is preliminary data.</text>
</comment>
<keyword evidence="1" id="KW-0378">Hydrolase</keyword>
<dbReference type="InterPro" id="IPR001932">
    <property type="entry name" value="PPM-type_phosphatase-like_dom"/>
</dbReference>
<evidence type="ECO:0000259" key="3">
    <source>
        <dbReference type="PROSITE" id="PS51746"/>
    </source>
</evidence>
<name>A0ABP8VVS1_9ACTN</name>
<evidence type="ECO:0000313" key="4">
    <source>
        <dbReference type="EMBL" id="GAA4671423.1"/>
    </source>
</evidence>
<dbReference type="SMART" id="SM00331">
    <property type="entry name" value="PP2C_SIG"/>
    <property type="match status" value="1"/>
</dbReference>
<evidence type="ECO:0000259" key="2">
    <source>
        <dbReference type="PROSITE" id="PS50801"/>
    </source>
</evidence>
<dbReference type="InterPro" id="IPR036457">
    <property type="entry name" value="PPM-type-like_dom_sf"/>
</dbReference>
<evidence type="ECO:0000256" key="1">
    <source>
        <dbReference type="ARBA" id="ARBA00022801"/>
    </source>
</evidence>
<dbReference type="CDD" id="cd16936">
    <property type="entry name" value="HATPase_RsbW-like"/>
    <property type="match status" value="1"/>
</dbReference>
<dbReference type="InterPro" id="IPR036890">
    <property type="entry name" value="HATPase_C_sf"/>
</dbReference>
<proteinExistence type="predicted"/>
<dbReference type="SUPFAM" id="SSF81606">
    <property type="entry name" value="PP2C-like"/>
    <property type="match status" value="1"/>
</dbReference>
<organism evidence="4 5">
    <name type="scientific">Nocardioides nanhaiensis</name>
    <dbReference type="NCBI Taxonomy" id="1476871"/>
    <lineage>
        <taxon>Bacteria</taxon>
        <taxon>Bacillati</taxon>
        <taxon>Actinomycetota</taxon>
        <taxon>Actinomycetes</taxon>
        <taxon>Propionibacteriales</taxon>
        <taxon>Nocardioidaceae</taxon>
        <taxon>Nocardioides</taxon>
    </lineage>
</organism>
<sequence>MAFRGTTADAKPPWATAPAPTVLGFSRCVTPRGTTLAPTYADERHPHGWPQMSGAAPDADAVLAAFEHVPMMVAVCEGDPLVVSAHNALARGAFGDRTGLPLRDALADVASSGIVEHMERVRDSGTPFTASSWPFVLPGADGVAVELYADVVIYPYFADDGTVRGVAALAVDASATPASQAAAARAVEASPEPRPRAAQQGPRDLVAALQDAMLPPGLPVVPQLQMAARCLLPAGEAGGDWYDVIPLDDGRVVLCVGDVVGHGVAATVVMGELRALFEERVREDGDVVAALELLCRRAQRSLPARGATVCAAVVEPAKGAVRYVTAGHPPPLVIDAHGRARFLAPSGGGALGVGHRFQAADHRLAEGEMLLLYTDGLVERVHRSAPGSTLDLGHRVADAWQRAMDGAPTSALVERVATGLLDGPAGREQTDDVVVLLVQRTSPAVPLELDLPAEPEALEVVRDALGTWLAPLGISRIDHTVLQHSVGELVANVVEHAYAGLPPERRGDVVVRASHLRQGVLEVSVSDRGTWRPPVSGSGRGRGLAMVRGFCDELEVAHGPAGTEVCLRHQPHGSAELLLGEASGGAARTDPLHLDDSDGELAVGGVVDTSGADLLRHRLAKRSAGGLHPLLVDLSAVSLLASAGVQALVDALQVDQGLRLLAPLGSPAQRVLDLVELPYQVRREG</sequence>
<dbReference type="EMBL" id="BAABIM010000001">
    <property type="protein sequence ID" value="GAA4671423.1"/>
    <property type="molecule type" value="Genomic_DNA"/>
</dbReference>
<accession>A0ABP8VVS1</accession>
<dbReference type="InterPro" id="IPR052016">
    <property type="entry name" value="Bact_Sigma-Reg"/>
</dbReference>
<feature type="domain" description="STAS" evidence="2">
    <location>
        <begin position="601"/>
        <end position="653"/>
    </location>
</feature>
<dbReference type="PANTHER" id="PTHR43156">
    <property type="entry name" value="STAGE II SPORULATION PROTEIN E-RELATED"/>
    <property type="match status" value="1"/>
</dbReference>
<dbReference type="PANTHER" id="PTHR43156:SF2">
    <property type="entry name" value="STAGE II SPORULATION PROTEIN E"/>
    <property type="match status" value="1"/>
</dbReference>
<dbReference type="SUPFAM" id="SSF55874">
    <property type="entry name" value="ATPase domain of HSP90 chaperone/DNA topoisomerase II/histidine kinase"/>
    <property type="match status" value="1"/>
</dbReference>
<dbReference type="SUPFAM" id="SSF52091">
    <property type="entry name" value="SpoIIaa-like"/>
    <property type="match status" value="1"/>
</dbReference>
<dbReference type="PROSITE" id="PS50801">
    <property type="entry name" value="STAS"/>
    <property type="match status" value="1"/>
</dbReference>
<dbReference type="Gene3D" id="3.30.750.24">
    <property type="entry name" value="STAS domain"/>
    <property type="match status" value="1"/>
</dbReference>
<dbReference type="InterPro" id="IPR003594">
    <property type="entry name" value="HATPase_dom"/>
</dbReference>